<dbReference type="InterPro" id="IPR012349">
    <property type="entry name" value="Split_barrel_FMN-bd"/>
</dbReference>
<dbReference type="PANTHER" id="PTHR42815:SF2">
    <property type="entry name" value="FAD-BINDING, PUTATIVE (AFU_ORTHOLOGUE AFUA_6G07600)-RELATED"/>
    <property type="match status" value="1"/>
</dbReference>
<proteinExistence type="predicted"/>
<evidence type="ECO:0000259" key="1">
    <source>
        <dbReference type="Pfam" id="PF01243"/>
    </source>
</evidence>
<evidence type="ECO:0000313" key="2">
    <source>
        <dbReference type="EMBL" id="SFJ55138.1"/>
    </source>
</evidence>
<dbReference type="SUPFAM" id="SSF50475">
    <property type="entry name" value="FMN-binding split barrel"/>
    <property type="match status" value="1"/>
</dbReference>
<dbReference type="PANTHER" id="PTHR42815">
    <property type="entry name" value="FAD-BINDING, PUTATIVE (AFU_ORTHOLOGUE AFUA_6G07600)-RELATED"/>
    <property type="match status" value="1"/>
</dbReference>
<reference evidence="3" key="1">
    <citation type="submission" date="2016-10" db="EMBL/GenBank/DDBJ databases">
        <authorList>
            <person name="Varghese N."/>
            <person name="Submissions S."/>
        </authorList>
    </citation>
    <scope>NUCLEOTIDE SEQUENCE [LARGE SCALE GENOMIC DNA]</scope>
    <source>
        <strain evidence="3">OK042</strain>
    </source>
</reference>
<organism evidence="2 3">
    <name type="scientific">Brevibacillus centrosporus</name>
    <dbReference type="NCBI Taxonomy" id="54910"/>
    <lineage>
        <taxon>Bacteria</taxon>
        <taxon>Bacillati</taxon>
        <taxon>Bacillota</taxon>
        <taxon>Bacilli</taxon>
        <taxon>Bacillales</taxon>
        <taxon>Paenibacillaceae</taxon>
        <taxon>Brevibacillus</taxon>
    </lineage>
</organism>
<keyword evidence="3" id="KW-1185">Reference proteome</keyword>
<accession>A0A1I3S8V8</accession>
<name>A0A1I3S8V8_9BACL</name>
<sequence length="154" mass="17197">MGTAGEQMLRDKFQTNGIRVGQKLTPLLSSYVEAMEFFFIATADRDGNCDCSFRGGSPSVKVLDDETLIFPDYPGNGAFQSLGNIVENPNIGMLFIDFSHQQRLRINGKAEVLDNEELRRWFVGSIQVVKVTVEQVYRNCSARIPKLVSLSKGE</sequence>
<gene>
    <name evidence="2" type="ORF">SAMN05518846_10481</name>
</gene>
<dbReference type="Proteomes" id="UP000198915">
    <property type="component" value="Unassembled WGS sequence"/>
</dbReference>
<dbReference type="InterPro" id="IPR011576">
    <property type="entry name" value="Pyridox_Oxase_N"/>
</dbReference>
<dbReference type="STRING" id="1884381.SAMN05518846_10481"/>
<dbReference type="Gene3D" id="2.30.110.10">
    <property type="entry name" value="Electron Transport, Fmn-binding Protein, Chain A"/>
    <property type="match status" value="1"/>
</dbReference>
<protein>
    <recommendedName>
        <fullName evidence="1">Pyridoxamine 5'-phosphate oxidase N-terminal domain-containing protein</fullName>
    </recommendedName>
</protein>
<dbReference type="AlphaFoldDB" id="A0A1I3S8V8"/>
<dbReference type="Pfam" id="PF01243">
    <property type="entry name" value="PNPOx_N"/>
    <property type="match status" value="1"/>
</dbReference>
<feature type="domain" description="Pyridoxamine 5'-phosphate oxidase N-terminal" evidence="1">
    <location>
        <begin position="30"/>
        <end position="137"/>
    </location>
</feature>
<dbReference type="EMBL" id="FORT01000004">
    <property type="protein sequence ID" value="SFJ55138.1"/>
    <property type="molecule type" value="Genomic_DNA"/>
</dbReference>
<evidence type="ECO:0000313" key="3">
    <source>
        <dbReference type="Proteomes" id="UP000198915"/>
    </source>
</evidence>
<dbReference type="RefSeq" id="WP_092267566.1">
    <property type="nucleotide sequence ID" value="NZ_BJOE01000037.1"/>
</dbReference>